<feature type="non-terminal residue" evidence="1">
    <location>
        <position position="1"/>
    </location>
</feature>
<organism evidence="1 2">
    <name type="scientific">Charadrius vociferus</name>
    <name type="common">Killdeer</name>
    <name type="synonym">Aegialitis vocifera</name>
    <dbReference type="NCBI Taxonomy" id="50402"/>
    <lineage>
        <taxon>Eukaryota</taxon>
        <taxon>Metazoa</taxon>
        <taxon>Chordata</taxon>
        <taxon>Craniata</taxon>
        <taxon>Vertebrata</taxon>
        <taxon>Euteleostomi</taxon>
        <taxon>Archelosauria</taxon>
        <taxon>Archosauria</taxon>
        <taxon>Dinosauria</taxon>
        <taxon>Saurischia</taxon>
        <taxon>Theropoda</taxon>
        <taxon>Coelurosauria</taxon>
        <taxon>Aves</taxon>
        <taxon>Neognathae</taxon>
        <taxon>Neoaves</taxon>
        <taxon>Charadriiformes</taxon>
        <taxon>Charadriidae</taxon>
        <taxon>Charadrius</taxon>
    </lineage>
</organism>
<evidence type="ECO:0000313" key="1">
    <source>
        <dbReference type="EMBL" id="KGL89945.1"/>
    </source>
</evidence>
<dbReference type="SUPFAM" id="SSF58069">
    <property type="entry name" value="Virus ectodomain"/>
    <property type="match status" value="1"/>
</dbReference>
<accession>A0A0A0AAH0</accession>
<gene>
    <name evidence="1" type="ORF">N301_11832</name>
</gene>
<keyword evidence="2" id="KW-1185">Reference proteome</keyword>
<reference evidence="2" key="1">
    <citation type="journal article" date="2014" name="Science">
        <title>Comparative genomics reveals insights into avian genome evolution and adaptation.</title>
        <authorList>
            <consortium name="Avian Genome Consortium"/>
            <person name="Zhang G."/>
            <person name="Li C."/>
            <person name="Li Q."/>
            <person name="Li B."/>
            <person name="Larkin D.M."/>
            <person name="Lee C."/>
            <person name="Storz J.F."/>
            <person name="Antunes A."/>
            <person name="Greenwold M.J."/>
            <person name="Meredith R.W."/>
            <person name="Odeen A."/>
            <person name="Cui J."/>
            <person name="Zhou Q."/>
            <person name="Xu L."/>
            <person name="Pan H."/>
            <person name="Wang Z."/>
            <person name="Jin L."/>
            <person name="Zhang P."/>
            <person name="Hu H."/>
            <person name="Yang W."/>
            <person name="Hu J."/>
            <person name="Xiao J."/>
            <person name="Yang Z."/>
            <person name="Liu Y."/>
            <person name="Xie Q."/>
            <person name="Yu H."/>
            <person name="Lian J."/>
            <person name="Wen P."/>
            <person name="Zhang F."/>
            <person name="Li H."/>
            <person name="Zeng Y."/>
            <person name="Xiong Z."/>
            <person name="Liu S."/>
            <person name="Zhou L."/>
            <person name="Huang Z."/>
            <person name="An N."/>
            <person name="Wang J."/>
            <person name="Zheng Q."/>
            <person name="Xiong Y."/>
            <person name="Wang G."/>
            <person name="Wang B."/>
            <person name="Wang J."/>
            <person name="Fan Y."/>
            <person name="da Fonseca R.R."/>
            <person name="Alfaro-Nunez A."/>
            <person name="Schubert M."/>
            <person name="Orlando L."/>
            <person name="Mourier T."/>
            <person name="Howard J.T."/>
            <person name="Ganapathy G."/>
            <person name="Pfenning A."/>
            <person name="Whitney O."/>
            <person name="Rivas M.V."/>
            <person name="Hara E."/>
            <person name="Smith J."/>
            <person name="Farre M."/>
            <person name="Narayan J."/>
            <person name="Slavov G."/>
            <person name="Romanov M.N."/>
            <person name="Borges R."/>
            <person name="Machado J.P."/>
            <person name="Khan I."/>
            <person name="Springer M.S."/>
            <person name="Gatesy J."/>
            <person name="Hoffmann F.G."/>
            <person name="Opazo J.C."/>
            <person name="Hastad O."/>
            <person name="Sawyer R.H."/>
            <person name="Kim H."/>
            <person name="Kim K.W."/>
            <person name="Kim H.J."/>
            <person name="Cho S."/>
            <person name="Li N."/>
            <person name="Huang Y."/>
            <person name="Bruford M.W."/>
            <person name="Zhan X."/>
            <person name="Dixon A."/>
            <person name="Bertelsen M.F."/>
            <person name="Derryberry E."/>
            <person name="Warren W."/>
            <person name="Wilson R.K."/>
            <person name="Li S."/>
            <person name="Ray D.A."/>
            <person name="Green R.E."/>
            <person name="O'Brien S.J."/>
            <person name="Griffin D."/>
            <person name="Johnson W.E."/>
            <person name="Haussler D."/>
            <person name="Ryder O.A."/>
            <person name="Willerslev E."/>
            <person name="Graves G.R."/>
            <person name="Alstrom P."/>
            <person name="Fjeldsa J."/>
            <person name="Mindell D.P."/>
            <person name="Edwards S.V."/>
            <person name="Braun E.L."/>
            <person name="Rahbek C."/>
            <person name="Burt D.W."/>
            <person name="Houde P."/>
            <person name="Zhang Y."/>
            <person name="Yang H."/>
            <person name="Wang J."/>
            <person name="Jarvis E.D."/>
            <person name="Gilbert M.T."/>
            <person name="Wang J."/>
        </authorList>
    </citation>
    <scope>NUCLEOTIDE SEQUENCE [LARGE SCALE GENOMIC DNA]</scope>
</reference>
<dbReference type="EMBL" id="KL870985">
    <property type="protein sequence ID" value="KGL89945.1"/>
    <property type="molecule type" value="Genomic_DNA"/>
</dbReference>
<name>A0A0A0AAH0_CHAVO</name>
<sequence length="48" mass="5441">AAIDFLLLAQGHRCDDFEGRCCMNLSDQSESVHKSIQMLKEGFKKLQV</sequence>
<evidence type="ECO:0000313" key="2">
    <source>
        <dbReference type="Proteomes" id="UP000053858"/>
    </source>
</evidence>
<dbReference type="Proteomes" id="UP000053858">
    <property type="component" value="Unassembled WGS sequence"/>
</dbReference>
<dbReference type="Gene3D" id="1.10.287.210">
    <property type="match status" value="1"/>
</dbReference>
<proteinExistence type="predicted"/>
<protein>
    <submittedName>
        <fullName evidence="1">Uncharacterized protein</fullName>
    </submittedName>
</protein>
<dbReference type="AlphaFoldDB" id="A0A0A0AAH0"/>
<feature type="non-terminal residue" evidence="1">
    <location>
        <position position="48"/>
    </location>
</feature>